<dbReference type="AlphaFoldDB" id="A0A433TBU5"/>
<dbReference type="Proteomes" id="UP000271974">
    <property type="component" value="Unassembled WGS sequence"/>
</dbReference>
<name>A0A433TBU5_ELYCH</name>
<keyword evidence="1" id="KW-0812">Transmembrane</keyword>
<keyword evidence="3" id="KW-1185">Reference proteome</keyword>
<feature type="transmembrane region" description="Helical" evidence="1">
    <location>
        <begin position="24"/>
        <end position="49"/>
    </location>
</feature>
<proteinExistence type="predicted"/>
<evidence type="ECO:0000256" key="1">
    <source>
        <dbReference type="SAM" id="Phobius"/>
    </source>
</evidence>
<organism evidence="2 3">
    <name type="scientific">Elysia chlorotica</name>
    <name type="common">Eastern emerald elysia</name>
    <name type="synonym">Sea slug</name>
    <dbReference type="NCBI Taxonomy" id="188477"/>
    <lineage>
        <taxon>Eukaryota</taxon>
        <taxon>Metazoa</taxon>
        <taxon>Spiralia</taxon>
        <taxon>Lophotrochozoa</taxon>
        <taxon>Mollusca</taxon>
        <taxon>Gastropoda</taxon>
        <taxon>Heterobranchia</taxon>
        <taxon>Euthyneura</taxon>
        <taxon>Panpulmonata</taxon>
        <taxon>Sacoglossa</taxon>
        <taxon>Placobranchoidea</taxon>
        <taxon>Plakobranchidae</taxon>
        <taxon>Elysia</taxon>
    </lineage>
</organism>
<protein>
    <submittedName>
        <fullName evidence="2">Uncharacterized protein</fullName>
    </submittedName>
</protein>
<keyword evidence="1" id="KW-1133">Transmembrane helix</keyword>
<gene>
    <name evidence="2" type="ORF">EGW08_013135</name>
</gene>
<evidence type="ECO:0000313" key="2">
    <source>
        <dbReference type="EMBL" id="RUS79082.1"/>
    </source>
</evidence>
<comment type="caution">
    <text evidence="2">The sequence shown here is derived from an EMBL/GenBank/DDBJ whole genome shotgun (WGS) entry which is preliminary data.</text>
</comment>
<accession>A0A433TBU5</accession>
<dbReference type="EMBL" id="RQTK01000471">
    <property type="protein sequence ID" value="RUS79082.1"/>
    <property type="molecule type" value="Genomic_DNA"/>
</dbReference>
<keyword evidence="1" id="KW-0472">Membrane</keyword>
<sequence>MTFSFLSFNITPVPVFNVSHDFPFRWFCCFVYFCGFHANLFLILLILVFSPGLSYPPLSSVHLHYVLYPLFRHLKHDTRPRLYLRVTVNLCKKCGSLTMIIFCKENHRDN</sequence>
<evidence type="ECO:0000313" key="3">
    <source>
        <dbReference type="Proteomes" id="UP000271974"/>
    </source>
</evidence>
<reference evidence="2 3" key="1">
    <citation type="submission" date="2019-01" db="EMBL/GenBank/DDBJ databases">
        <title>A draft genome assembly of the solar-powered sea slug Elysia chlorotica.</title>
        <authorList>
            <person name="Cai H."/>
            <person name="Li Q."/>
            <person name="Fang X."/>
            <person name="Li J."/>
            <person name="Curtis N.E."/>
            <person name="Altenburger A."/>
            <person name="Shibata T."/>
            <person name="Feng M."/>
            <person name="Maeda T."/>
            <person name="Schwartz J.A."/>
            <person name="Shigenobu S."/>
            <person name="Lundholm N."/>
            <person name="Nishiyama T."/>
            <person name="Yang H."/>
            <person name="Hasebe M."/>
            <person name="Li S."/>
            <person name="Pierce S.K."/>
            <person name="Wang J."/>
        </authorList>
    </citation>
    <scope>NUCLEOTIDE SEQUENCE [LARGE SCALE GENOMIC DNA]</scope>
    <source>
        <strain evidence="2">EC2010</strain>
        <tissue evidence="2">Whole organism of an adult</tissue>
    </source>
</reference>